<accession>A0ABW8TI59</accession>
<dbReference type="EMBL" id="JBJIAA010000009">
    <property type="protein sequence ID" value="MFL0251165.1"/>
    <property type="molecule type" value="Genomic_DNA"/>
</dbReference>
<dbReference type="RefSeq" id="WP_406787821.1">
    <property type="nucleotide sequence ID" value="NZ_JBJIAA010000009.1"/>
</dbReference>
<dbReference type="PANTHER" id="PTHR38451">
    <property type="entry name" value="TRNA (ADENINE(22)-N(1))-METHYLTRANSFERASE"/>
    <property type="match status" value="1"/>
</dbReference>
<dbReference type="PIRSF" id="PIRSF018637">
    <property type="entry name" value="TrmK"/>
    <property type="match status" value="1"/>
</dbReference>
<dbReference type="SUPFAM" id="SSF53335">
    <property type="entry name" value="S-adenosyl-L-methionine-dependent methyltransferases"/>
    <property type="match status" value="1"/>
</dbReference>
<dbReference type="PANTHER" id="PTHR38451:SF1">
    <property type="entry name" value="TRNA (ADENINE(22)-N(1))-METHYLTRANSFERASE"/>
    <property type="match status" value="1"/>
</dbReference>
<dbReference type="Gene3D" id="3.40.50.150">
    <property type="entry name" value="Vaccinia Virus protein VP39"/>
    <property type="match status" value="1"/>
</dbReference>
<protein>
    <submittedName>
        <fullName evidence="1">tRNA (Adenine(22)-N(1))-methyltransferase</fullName>
    </submittedName>
</protein>
<dbReference type="Pfam" id="PF04816">
    <property type="entry name" value="TrmK"/>
    <property type="match status" value="1"/>
</dbReference>
<dbReference type="Proteomes" id="UP001623592">
    <property type="component" value="Unassembled WGS sequence"/>
</dbReference>
<sequence length="231" mass="26524">MEISNRLKCVASMIDKCRCIADIGTDHGYLPIYLIKNGVCSTAIASDIKKGPISKAKINIKKYGMEERIECRLGAGLSTINPNEVDCAVISGMGGNLISDIIHENLEVFKSLKYAVLQPVQNPEVLRKYLYNEGFNIFDEELCIDENKYYEIIKVGYDNHVVIKDDIYYEISEKLIEKKHPLIKQYVEYKIKKNKHIIDNIDLCNSNALKRKEELVHKNYILKELFSCLLK</sequence>
<dbReference type="InterPro" id="IPR006901">
    <property type="entry name" value="TrmK"/>
</dbReference>
<evidence type="ECO:0000313" key="1">
    <source>
        <dbReference type="EMBL" id="MFL0251165.1"/>
    </source>
</evidence>
<organism evidence="1 2">
    <name type="scientific">Clostridium neuense</name>
    <dbReference type="NCBI Taxonomy" id="1728934"/>
    <lineage>
        <taxon>Bacteria</taxon>
        <taxon>Bacillati</taxon>
        <taxon>Bacillota</taxon>
        <taxon>Clostridia</taxon>
        <taxon>Eubacteriales</taxon>
        <taxon>Clostridiaceae</taxon>
        <taxon>Clostridium</taxon>
    </lineage>
</organism>
<comment type="caution">
    <text evidence="1">The sequence shown here is derived from an EMBL/GenBank/DDBJ whole genome shotgun (WGS) entry which is preliminary data.</text>
</comment>
<name>A0ABW8TI59_9CLOT</name>
<dbReference type="InterPro" id="IPR029063">
    <property type="entry name" value="SAM-dependent_MTases_sf"/>
</dbReference>
<evidence type="ECO:0000313" key="2">
    <source>
        <dbReference type="Proteomes" id="UP001623592"/>
    </source>
</evidence>
<proteinExistence type="predicted"/>
<gene>
    <name evidence="1" type="ORF">ACJDT4_12085</name>
</gene>
<keyword evidence="2" id="KW-1185">Reference proteome</keyword>
<reference evidence="1 2" key="1">
    <citation type="submission" date="2024-11" db="EMBL/GenBank/DDBJ databases">
        <authorList>
            <person name="Heng Y.C."/>
            <person name="Lim A.C.H."/>
            <person name="Lee J.K.Y."/>
            <person name="Kittelmann S."/>
        </authorList>
    </citation>
    <scope>NUCLEOTIDE SEQUENCE [LARGE SCALE GENOMIC DNA]</scope>
    <source>
        <strain evidence="1 2">WILCCON 0114</strain>
    </source>
</reference>